<dbReference type="EMBL" id="JAIZAY010000004">
    <property type="protein sequence ID" value="KAJ8043965.1"/>
    <property type="molecule type" value="Genomic_DNA"/>
</dbReference>
<dbReference type="Proteomes" id="UP001152320">
    <property type="component" value="Chromosome 4"/>
</dbReference>
<accession>A0A9Q1HFG8</accession>
<comment type="caution">
    <text evidence="2">The sequence shown here is derived from an EMBL/GenBank/DDBJ whole genome shotgun (WGS) entry which is preliminary data.</text>
</comment>
<reference evidence="2" key="1">
    <citation type="submission" date="2021-10" db="EMBL/GenBank/DDBJ databases">
        <title>Tropical sea cucumber genome reveals ecological adaptation and Cuvierian tubules defense mechanism.</title>
        <authorList>
            <person name="Chen T."/>
        </authorList>
    </citation>
    <scope>NUCLEOTIDE SEQUENCE</scope>
    <source>
        <strain evidence="2">Nanhai2018</strain>
        <tissue evidence="2">Muscle</tissue>
    </source>
</reference>
<dbReference type="Gene3D" id="2.60.120.650">
    <property type="entry name" value="Cupin"/>
    <property type="match status" value="1"/>
</dbReference>
<protein>
    <submittedName>
        <fullName evidence="2">Uncharacterized protein</fullName>
    </submittedName>
</protein>
<dbReference type="InterPro" id="IPR038757">
    <property type="entry name" value="BRAP"/>
</dbReference>
<sequence>MGTDEDRVKQLQEIDRQLAEALKFCATSGLSPSQISVCADPVVSWVDKKTREKRLRRLLKLAFLVAVLAFLWQNETSFRWLCVGCKLVQVKIILPYWDWTRLYATECVVRNPYYVAETISKDDCKWCLQQQDIPRLQNLSHDDMTNEYLLKHLPVVVTDAADGWIAREAFSLKYIQQLYQQEEVYKRCYSCECMNNVQAASLEEFLDNLLSYNNFIGYWFNCNFACMKAFRKYYRRPYFVPPMVGSSEQNFVVLGSNKGEPVVDQFQPFHTTELMTWFTQIKGQFSLVLQSQCGCPTLKITLKEGETLAFRNKIWWFSYAAEGEGEAIALGSGGSWD</sequence>
<dbReference type="PANTHER" id="PTHR35259">
    <property type="entry name" value="BOMBESIN RECEPTOR-ACTIVATED PROTEIN C6ORF89"/>
    <property type="match status" value="1"/>
</dbReference>
<keyword evidence="3" id="KW-1185">Reference proteome</keyword>
<gene>
    <name evidence="2" type="ORF">HOLleu_11295</name>
</gene>
<evidence type="ECO:0000256" key="1">
    <source>
        <dbReference type="SAM" id="Phobius"/>
    </source>
</evidence>
<keyword evidence="1" id="KW-0472">Membrane</keyword>
<keyword evidence="1" id="KW-0812">Transmembrane</keyword>
<feature type="transmembrane region" description="Helical" evidence="1">
    <location>
        <begin position="58"/>
        <end position="74"/>
    </location>
</feature>
<organism evidence="2 3">
    <name type="scientific">Holothuria leucospilota</name>
    <name type="common">Black long sea cucumber</name>
    <name type="synonym">Mertensiothuria leucospilota</name>
    <dbReference type="NCBI Taxonomy" id="206669"/>
    <lineage>
        <taxon>Eukaryota</taxon>
        <taxon>Metazoa</taxon>
        <taxon>Echinodermata</taxon>
        <taxon>Eleutherozoa</taxon>
        <taxon>Echinozoa</taxon>
        <taxon>Holothuroidea</taxon>
        <taxon>Aspidochirotacea</taxon>
        <taxon>Aspidochirotida</taxon>
        <taxon>Holothuriidae</taxon>
        <taxon>Holothuria</taxon>
    </lineage>
</organism>
<dbReference type="AlphaFoldDB" id="A0A9Q1HFG8"/>
<proteinExistence type="predicted"/>
<evidence type="ECO:0000313" key="3">
    <source>
        <dbReference type="Proteomes" id="UP001152320"/>
    </source>
</evidence>
<keyword evidence="1" id="KW-1133">Transmembrane helix</keyword>
<evidence type="ECO:0000313" key="2">
    <source>
        <dbReference type="EMBL" id="KAJ8043965.1"/>
    </source>
</evidence>
<dbReference type="OrthoDB" id="10059103at2759"/>
<dbReference type="PANTHER" id="PTHR35259:SF2">
    <property type="match status" value="1"/>
</dbReference>
<dbReference type="SUPFAM" id="SSF51197">
    <property type="entry name" value="Clavaminate synthase-like"/>
    <property type="match status" value="1"/>
</dbReference>
<name>A0A9Q1HFG8_HOLLE</name>